<organism evidence="10 11">
    <name type="scientific">Takifugu bimaculatus</name>
    <dbReference type="NCBI Taxonomy" id="433685"/>
    <lineage>
        <taxon>Eukaryota</taxon>
        <taxon>Metazoa</taxon>
        <taxon>Chordata</taxon>
        <taxon>Craniata</taxon>
        <taxon>Vertebrata</taxon>
        <taxon>Euteleostomi</taxon>
        <taxon>Actinopterygii</taxon>
        <taxon>Neopterygii</taxon>
        <taxon>Teleostei</taxon>
        <taxon>Neoteleostei</taxon>
        <taxon>Acanthomorphata</taxon>
        <taxon>Eupercaria</taxon>
        <taxon>Tetraodontiformes</taxon>
        <taxon>Tetradontoidea</taxon>
        <taxon>Tetraodontidae</taxon>
        <taxon>Takifugu</taxon>
    </lineage>
</organism>
<evidence type="ECO:0000313" key="10">
    <source>
        <dbReference type="EMBL" id="TNN01398.1"/>
    </source>
</evidence>
<evidence type="ECO:0000256" key="4">
    <source>
        <dbReference type="ARBA" id="ARBA00022729"/>
    </source>
</evidence>
<evidence type="ECO:0000313" key="11">
    <source>
        <dbReference type="Proteomes" id="UP000516260"/>
    </source>
</evidence>
<feature type="compositionally biased region" description="Gly residues" evidence="8">
    <location>
        <begin position="117"/>
        <end position="134"/>
    </location>
</feature>
<reference evidence="10 11" key="1">
    <citation type="submission" date="2019-04" db="EMBL/GenBank/DDBJ databases">
        <title>The sequence and de novo assembly of Takifugu bimaculatus genome using PacBio and Hi-C technologies.</title>
        <authorList>
            <person name="Xu P."/>
            <person name="Liu B."/>
            <person name="Zhou Z."/>
        </authorList>
    </citation>
    <scope>NUCLEOTIDE SEQUENCE [LARGE SCALE GENOMIC DNA]</scope>
    <source>
        <strain evidence="10">TB-2018</strain>
        <tissue evidence="10">Muscle</tissue>
    </source>
</reference>
<protein>
    <recommendedName>
        <fullName evidence="12">Fibronectin type-III domain-containing protein</fullName>
    </recommendedName>
</protein>
<comment type="subcellular location">
    <subcellularLocation>
        <location evidence="1">Cell membrane</location>
        <topology evidence="1">Single-pass type I membrane protein</topology>
    </subcellularLocation>
</comment>
<dbReference type="GO" id="GO:0007155">
    <property type="term" value="P:cell adhesion"/>
    <property type="evidence" value="ECO:0007669"/>
    <property type="project" value="UniProtKB-KW"/>
</dbReference>
<dbReference type="Proteomes" id="UP000516260">
    <property type="component" value="Chromosome 11"/>
</dbReference>
<dbReference type="InterPro" id="IPR050467">
    <property type="entry name" value="LRFN"/>
</dbReference>
<evidence type="ECO:0000256" key="1">
    <source>
        <dbReference type="ARBA" id="ARBA00004251"/>
    </source>
</evidence>
<feature type="compositionally biased region" description="Polar residues" evidence="8">
    <location>
        <begin position="136"/>
        <end position="145"/>
    </location>
</feature>
<dbReference type="PANTHER" id="PTHR45842:SF5">
    <property type="entry name" value="LEUCINE-RICH REPEAT AND FIBRONECTIN TYPE-III DOMAIN-CONTAINING PROTEIN 3"/>
    <property type="match status" value="1"/>
</dbReference>
<evidence type="ECO:0000256" key="9">
    <source>
        <dbReference type="SAM" id="Phobius"/>
    </source>
</evidence>
<evidence type="ECO:0000256" key="2">
    <source>
        <dbReference type="ARBA" id="ARBA00022475"/>
    </source>
</evidence>
<feature type="transmembrane region" description="Helical" evidence="9">
    <location>
        <begin position="67"/>
        <end position="88"/>
    </location>
</feature>
<evidence type="ECO:0000256" key="7">
    <source>
        <dbReference type="ARBA" id="ARBA00023136"/>
    </source>
</evidence>
<evidence type="ECO:0000256" key="5">
    <source>
        <dbReference type="ARBA" id="ARBA00022889"/>
    </source>
</evidence>
<evidence type="ECO:0000256" key="6">
    <source>
        <dbReference type="ARBA" id="ARBA00022989"/>
    </source>
</evidence>
<keyword evidence="4" id="KW-0732">Signal</keyword>
<sequence length="171" mass="17722">MIPANHKYFLLSDLPSSRDYELCVFAVYDDGVTALTGTKLVGCVSFSTETEYGRCHSIRDQFLGGTMIIIIGGIIVASVLVFIFILLMKYKLHSNHYKQKAAARHANVCSQTNGGGGAGGGGGALPPSSTGGGATKLSQPSSSTEGVGGASLRGTTVVDLNPAHNDDAISQ</sequence>
<proteinExistence type="predicted"/>
<keyword evidence="6 9" id="KW-1133">Transmembrane helix</keyword>
<comment type="caution">
    <text evidence="10">The sequence shown here is derived from an EMBL/GenBank/DDBJ whole genome shotgun (WGS) entry which is preliminary data.</text>
</comment>
<dbReference type="EMBL" id="SWLE01000003">
    <property type="protein sequence ID" value="TNN01398.1"/>
    <property type="molecule type" value="Genomic_DNA"/>
</dbReference>
<keyword evidence="7 9" id="KW-0472">Membrane</keyword>
<evidence type="ECO:0008006" key="12">
    <source>
        <dbReference type="Google" id="ProtNLM"/>
    </source>
</evidence>
<feature type="region of interest" description="Disordered" evidence="8">
    <location>
        <begin position="117"/>
        <end position="171"/>
    </location>
</feature>
<dbReference type="PANTHER" id="PTHR45842">
    <property type="entry name" value="SYNAPTIC ADHESION-LIKE MOLECULE SALM"/>
    <property type="match status" value="1"/>
</dbReference>
<dbReference type="GO" id="GO:0005886">
    <property type="term" value="C:plasma membrane"/>
    <property type="evidence" value="ECO:0007669"/>
    <property type="project" value="UniProtKB-SubCell"/>
</dbReference>
<keyword evidence="3 9" id="KW-0812">Transmembrane</keyword>
<dbReference type="AlphaFoldDB" id="A0A4Z2CAX2"/>
<keyword evidence="5" id="KW-0130">Cell adhesion</keyword>
<keyword evidence="11" id="KW-1185">Reference proteome</keyword>
<evidence type="ECO:0000256" key="3">
    <source>
        <dbReference type="ARBA" id="ARBA00022692"/>
    </source>
</evidence>
<name>A0A4Z2CAX2_9TELE</name>
<gene>
    <name evidence="10" type="ORF">fugu_010780</name>
</gene>
<evidence type="ECO:0000256" key="8">
    <source>
        <dbReference type="SAM" id="MobiDB-lite"/>
    </source>
</evidence>
<keyword evidence="2" id="KW-1003">Cell membrane</keyword>
<accession>A0A4Z2CAX2</accession>